<evidence type="ECO:0000256" key="3">
    <source>
        <dbReference type="ARBA" id="ARBA00022694"/>
    </source>
</evidence>
<evidence type="ECO:0000256" key="4">
    <source>
        <dbReference type="ARBA" id="ARBA00023235"/>
    </source>
</evidence>
<comment type="caution">
    <text evidence="7">The sequence shown here is derived from an EMBL/GenBank/DDBJ whole genome shotgun (WGS) entry which is preliminary data.</text>
</comment>
<dbReference type="InterPro" id="IPR014780">
    <property type="entry name" value="tRNA_psdUridine_synth_TruB"/>
</dbReference>
<dbReference type="PANTHER" id="PTHR13767">
    <property type="entry name" value="TRNA-PSEUDOURIDINE SYNTHASE"/>
    <property type="match status" value="1"/>
</dbReference>
<sequence>MNTAEKFSRSGLLIIDKPADITSFGVDNFIKKTLNCKKVGHAGTIDPFATGVLPILINNATKLQDKFLDMPKSYEGTFECGKFTDTLDASGKIIIEKEISGDDVVGISNYLRNLKGDIIQKAPLYSAKKYKGIAFYKYARKNKSNELPDEIINKTSTVHIYEFEIKSVEGLFINFSCRVSKGTYIRAFAQDILDNFNLPINLISLRRTNAGGYDISDAISFKDLEKGKDFIVSNLINIDSNH</sequence>
<feature type="active site" description="Nucleophile" evidence="5">
    <location>
        <position position="46"/>
    </location>
</feature>
<dbReference type="InterPro" id="IPR020103">
    <property type="entry name" value="PsdUridine_synth_cat_dom_sf"/>
</dbReference>
<comment type="catalytic activity">
    <reaction evidence="1 5">
        <text>uridine(55) in tRNA = pseudouridine(55) in tRNA</text>
        <dbReference type="Rhea" id="RHEA:42532"/>
        <dbReference type="Rhea" id="RHEA-COMP:10101"/>
        <dbReference type="Rhea" id="RHEA-COMP:10102"/>
        <dbReference type="ChEBI" id="CHEBI:65314"/>
        <dbReference type="ChEBI" id="CHEBI:65315"/>
        <dbReference type="EC" id="5.4.99.25"/>
    </reaction>
</comment>
<dbReference type="SUPFAM" id="SSF55120">
    <property type="entry name" value="Pseudouridine synthase"/>
    <property type="match status" value="1"/>
</dbReference>
<evidence type="ECO:0000256" key="1">
    <source>
        <dbReference type="ARBA" id="ARBA00000385"/>
    </source>
</evidence>
<dbReference type="PANTHER" id="PTHR13767:SF2">
    <property type="entry name" value="PSEUDOURIDYLATE SYNTHASE TRUB1"/>
    <property type="match status" value="1"/>
</dbReference>
<keyword evidence="3 5" id="KW-0819">tRNA processing</keyword>
<dbReference type="GO" id="GO:0160148">
    <property type="term" value="F:tRNA pseudouridine(55) synthase activity"/>
    <property type="evidence" value="ECO:0007669"/>
    <property type="project" value="UniProtKB-EC"/>
</dbReference>
<dbReference type="GO" id="GO:1990481">
    <property type="term" value="P:mRNA pseudouridine synthesis"/>
    <property type="evidence" value="ECO:0007669"/>
    <property type="project" value="TreeGrafter"/>
</dbReference>
<evidence type="ECO:0000259" key="6">
    <source>
        <dbReference type="Pfam" id="PF01509"/>
    </source>
</evidence>
<dbReference type="AlphaFoldDB" id="A0A519BEC9"/>
<dbReference type="EC" id="5.4.99.25" evidence="5"/>
<evidence type="ECO:0000256" key="2">
    <source>
        <dbReference type="ARBA" id="ARBA00005642"/>
    </source>
</evidence>
<dbReference type="GO" id="GO:0003723">
    <property type="term" value="F:RNA binding"/>
    <property type="evidence" value="ECO:0007669"/>
    <property type="project" value="InterPro"/>
</dbReference>
<comment type="similarity">
    <text evidence="2 5">Belongs to the pseudouridine synthase TruB family. Type 1 subfamily.</text>
</comment>
<evidence type="ECO:0000313" key="8">
    <source>
        <dbReference type="Proteomes" id="UP000316562"/>
    </source>
</evidence>
<gene>
    <name evidence="5 7" type="primary">truB</name>
    <name evidence="7" type="ORF">EVJ46_08790</name>
</gene>
<dbReference type="Proteomes" id="UP000316562">
    <property type="component" value="Unassembled WGS sequence"/>
</dbReference>
<proteinExistence type="inferred from homology"/>
<organism evidence="7 8">
    <name type="scientific">Acididesulfobacter guangdongensis</name>
    <dbReference type="NCBI Taxonomy" id="2597225"/>
    <lineage>
        <taxon>Bacteria</taxon>
        <taxon>Deltaproteobacteria</taxon>
        <taxon>Candidatus Acidulodesulfobacterales</taxon>
        <taxon>Candidatus Acididesulfobacter</taxon>
    </lineage>
</organism>
<evidence type="ECO:0000313" key="7">
    <source>
        <dbReference type="EMBL" id="RZD15620.1"/>
    </source>
</evidence>
<dbReference type="NCBIfam" id="TIGR00431">
    <property type="entry name" value="TruB"/>
    <property type="match status" value="1"/>
</dbReference>
<dbReference type="EMBL" id="SGBC01000004">
    <property type="protein sequence ID" value="RZD15620.1"/>
    <property type="molecule type" value="Genomic_DNA"/>
</dbReference>
<evidence type="ECO:0000256" key="5">
    <source>
        <dbReference type="HAMAP-Rule" id="MF_01080"/>
    </source>
</evidence>
<name>A0A519BEC9_ACIG2</name>
<dbReference type="Gene3D" id="3.30.2350.10">
    <property type="entry name" value="Pseudouridine synthase"/>
    <property type="match status" value="1"/>
</dbReference>
<comment type="function">
    <text evidence="5">Responsible for synthesis of pseudouridine from uracil-55 in the psi GC loop of transfer RNAs.</text>
</comment>
<reference evidence="7 8" key="1">
    <citation type="journal article" date="2019" name="ISME J.">
        <title>Insights into ecological role of a new deltaproteobacterial order Candidatus Acidulodesulfobacterales by metagenomics and metatranscriptomics.</title>
        <authorList>
            <person name="Tan S."/>
            <person name="Liu J."/>
            <person name="Fang Y."/>
            <person name="Hedlund B.P."/>
            <person name="Lian Z.H."/>
            <person name="Huang L.Y."/>
            <person name="Li J.T."/>
            <person name="Huang L.N."/>
            <person name="Li W.J."/>
            <person name="Jiang H.C."/>
            <person name="Dong H.L."/>
            <person name="Shu W.S."/>
        </authorList>
    </citation>
    <scope>NUCLEOTIDE SEQUENCE [LARGE SCALE GENOMIC DNA]</scope>
    <source>
        <strain evidence="7">AP2</strain>
    </source>
</reference>
<dbReference type="InterPro" id="IPR002501">
    <property type="entry name" value="PsdUridine_synth_N"/>
</dbReference>
<dbReference type="HAMAP" id="MF_01080">
    <property type="entry name" value="TruB_bact"/>
    <property type="match status" value="1"/>
</dbReference>
<feature type="domain" description="Pseudouridine synthase II N-terminal" evidence="6">
    <location>
        <begin position="31"/>
        <end position="185"/>
    </location>
</feature>
<keyword evidence="4 5" id="KW-0413">Isomerase</keyword>
<dbReference type="GO" id="GO:0031119">
    <property type="term" value="P:tRNA pseudouridine synthesis"/>
    <property type="evidence" value="ECO:0007669"/>
    <property type="project" value="UniProtKB-UniRule"/>
</dbReference>
<protein>
    <recommendedName>
        <fullName evidence="5">tRNA pseudouridine synthase B</fullName>
        <ecNumber evidence="5">5.4.99.25</ecNumber>
    </recommendedName>
    <alternativeName>
        <fullName evidence="5">tRNA pseudouridine(55) synthase</fullName>
        <shortName evidence="5">Psi55 synthase</shortName>
    </alternativeName>
    <alternativeName>
        <fullName evidence="5">tRNA pseudouridylate synthase</fullName>
    </alternativeName>
    <alternativeName>
        <fullName evidence="5">tRNA-uridine isomerase</fullName>
    </alternativeName>
</protein>
<dbReference type="Pfam" id="PF01509">
    <property type="entry name" value="TruB_N"/>
    <property type="match status" value="1"/>
</dbReference>
<accession>A0A519BEC9</accession>